<keyword evidence="3" id="KW-0472">Membrane</keyword>
<dbReference type="PANTHER" id="PTHR31425">
    <property type="entry name" value="PHOSPHORIBOSYLANTHRANILATE TRANSFERASE ISOFORM 1"/>
    <property type="match status" value="1"/>
</dbReference>
<dbReference type="InParanoid" id="A0A090LZS5"/>
<dbReference type="EMBL" id="CAID01000004">
    <property type="protein sequence ID" value="CEF97426.1"/>
    <property type="molecule type" value="Genomic_DNA"/>
</dbReference>
<dbReference type="GeneID" id="9834183"/>
<dbReference type="CDD" id="cd00030">
    <property type="entry name" value="C2"/>
    <property type="match status" value="1"/>
</dbReference>
<evidence type="ECO:0000256" key="3">
    <source>
        <dbReference type="SAM" id="Phobius"/>
    </source>
</evidence>
<dbReference type="KEGG" id="ota:OT_ostta04g00500"/>
<feature type="transmembrane region" description="Helical" evidence="3">
    <location>
        <begin position="936"/>
        <end position="954"/>
    </location>
</feature>
<protein>
    <submittedName>
        <fullName evidence="5">C2 calcium-dependent membrane targeting</fullName>
    </submittedName>
</protein>
<dbReference type="Pfam" id="PF00168">
    <property type="entry name" value="C2"/>
    <property type="match status" value="3"/>
</dbReference>
<dbReference type="InterPro" id="IPR047259">
    <property type="entry name" value="QUIRKY-like"/>
</dbReference>
<feature type="region of interest" description="Disordered" evidence="2">
    <location>
        <begin position="1"/>
        <end position="20"/>
    </location>
</feature>
<evidence type="ECO:0000259" key="4">
    <source>
        <dbReference type="PROSITE" id="PS50004"/>
    </source>
</evidence>
<proteinExistence type="predicted"/>
<dbReference type="Proteomes" id="UP000009170">
    <property type="component" value="Unassembled WGS sequence"/>
</dbReference>
<name>A0A090LZS5_OSTTA</name>
<dbReference type="InterPro" id="IPR000008">
    <property type="entry name" value="C2_dom"/>
</dbReference>
<sequence length="1069" mass="118485">MSQTTTTQTTTTQTTAKTKTKSALSTLAFGASSDDAAPKEKSFGTFDCVHVPEDGSTPVPGRLHVYETALSFVPVGLGLIGSASAVKMKLRDVSEADATARLRLTVTGKHDKVLSLTFTNSAPAFECLVTSWKLERDLDGGRRATGPGKRRGAAKKAKGSETFGEQLEEYKQELKTRAKSFMDEVLKLGAKPRPAPRLPTIDVEDEVSRALFVRLIKATDVIAMDSGGTSDPFASVRYRGLESTSKTEWKTLNPVWDEVFTFRVPPNKITLDETDAVELHLFDRDVALNDFIGYAKIDMTGTKVYSTKRTKVTLKLKGLPLDQRPDMFDVNHLKEKLMFWEGERQITGEVEIEYWLGNRHDEDYRVAGVPLLRHPDPLASKTLNHFCDPVSALVRVEVHRGRNIINLDDDDGSDPYVQVSLIQPDGSAESFRTHYIDDATDPEWNCTYNFIAAKPYSTELVLRVYDYDGVTSSDDLIGLVRVPIADLEMHKGVSKLPNSKWYTLLDEEGKDCNKEGTKYGDIEIRAYLDEEYFEHLHGGDTKKAVGKLSVDVLEATFMEGAPNTFVMVKTGPYWSRLPDMNAQANPQWNTRLRYPIMEPSEPVTVGVFDTYSGALLGKVRCVLSGLDDGMRYEDEFPLKTLNSSGVVVTNGTLRCAFTFKHKSPTALAARYMQPVLPEKWFIQPLSESEQRRMLRGHSAIMTRRLYNSNPSIPESVTKAMIDFSKQDVSIKSIKASIARMERVVTNLSSMGDGLSYLLSWESIPVTAFTQLIIVVVIHHPNLFMPMILLSIACASLARFPSRYRRALDRCVPDDWLSVGLAFPPDSEEEKEKKKQAEAEAKRKLEEAKRIAAEEKKRLAAEKKAAAKEAKAEAATEAAANKKAEIFTFESLNPLASLQKQMEEITAMITDAQIVLDQAAGILERVAGILDWEEPRVTALVVVTLIGLAVVFIFIEAVARFVTRIILGVIMKTFFAIVSPKTIKWGLTFATLFALRHPAILPDAATAAIEEEKALRRAAAEAAAERAPVGSSKAATPPDAVDVKSSALDPRPIAPVNVFYRIPTQATRIL</sequence>
<dbReference type="FunCoup" id="A0A090LZS5">
    <property type="interactions" value="615"/>
</dbReference>
<keyword evidence="3" id="KW-0812">Transmembrane</keyword>
<accession>A0A090LZS5</accession>
<dbReference type="SUPFAM" id="SSF49562">
    <property type="entry name" value="C2 domain (Calcium/lipid-binding domain, CaLB)"/>
    <property type="match status" value="3"/>
</dbReference>
<dbReference type="PANTHER" id="PTHR31425:SF50">
    <property type="entry name" value="FT-INTERACTING PROTEIN 3-RELATED"/>
    <property type="match status" value="1"/>
</dbReference>
<organism evidence="5 6">
    <name type="scientific">Ostreococcus tauri</name>
    <name type="common">Marine green alga</name>
    <dbReference type="NCBI Taxonomy" id="70448"/>
    <lineage>
        <taxon>Eukaryota</taxon>
        <taxon>Viridiplantae</taxon>
        <taxon>Chlorophyta</taxon>
        <taxon>Mamiellophyceae</taxon>
        <taxon>Mamiellales</taxon>
        <taxon>Bathycoccaceae</taxon>
        <taxon>Ostreococcus</taxon>
    </lineage>
</organism>
<evidence type="ECO:0000256" key="1">
    <source>
        <dbReference type="SAM" id="Coils"/>
    </source>
</evidence>
<gene>
    <name evidence="5" type="ORF">OT_ostta04g00500</name>
</gene>
<feature type="compositionally biased region" description="Basic residues" evidence="2">
    <location>
        <begin position="148"/>
        <end position="157"/>
    </location>
</feature>
<dbReference type="OrthoDB" id="67700at2759"/>
<reference evidence="6" key="1">
    <citation type="journal article" date="2006" name="Proc. Natl. Acad. Sci. U.S.A.">
        <title>Genome analysis of the smallest free-living eukaryote Ostreococcus tauri unveils many unique features.</title>
        <authorList>
            <person name="Derelle E."/>
            <person name="Ferraz C."/>
            <person name="Rombauts S."/>
            <person name="Rouze P."/>
            <person name="Worden A.Z."/>
            <person name="Robbens S."/>
            <person name="Partensky F."/>
            <person name="Degroeve S."/>
            <person name="Echeynie S."/>
            <person name="Cooke R."/>
            <person name="Saeys Y."/>
            <person name="Wuyts J."/>
            <person name="Jabbari K."/>
            <person name="Bowler C."/>
            <person name="Panaud O."/>
            <person name="Piegu B."/>
            <person name="Ball S.G."/>
            <person name="Ral J.-P."/>
            <person name="Bouget F.-Y."/>
            <person name="Piganeau G."/>
            <person name="De Baets B."/>
            <person name="Picard A."/>
            <person name="Delseny M."/>
            <person name="Demaille J."/>
            <person name="Van de Peer Y."/>
            <person name="Moreau H."/>
        </authorList>
    </citation>
    <scope>NUCLEOTIDE SEQUENCE [LARGE SCALE GENOMIC DNA]</scope>
    <source>
        <strain evidence="6">OTTH 0595 / CCAP 157/2 / RCC745</strain>
    </source>
</reference>
<dbReference type="STRING" id="70448.A0A090LZS5"/>
<feature type="domain" description="C2" evidence="4">
    <location>
        <begin position="192"/>
        <end position="314"/>
    </location>
</feature>
<dbReference type="Gene3D" id="2.60.40.150">
    <property type="entry name" value="C2 domain"/>
    <property type="match status" value="3"/>
</dbReference>
<keyword evidence="1" id="KW-0175">Coiled coil</keyword>
<dbReference type="PROSITE" id="PS50004">
    <property type="entry name" value="C2"/>
    <property type="match status" value="2"/>
</dbReference>
<evidence type="ECO:0000256" key="2">
    <source>
        <dbReference type="SAM" id="MobiDB-lite"/>
    </source>
</evidence>
<keyword evidence="3" id="KW-1133">Transmembrane helix</keyword>
<evidence type="ECO:0000313" key="6">
    <source>
        <dbReference type="Proteomes" id="UP000009170"/>
    </source>
</evidence>
<comment type="caution">
    <text evidence="5">The sequence shown here is derived from an EMBL/GenBank/DDBJ whole genome shotgun (WGS) entry which is preliminary data.</text>
</comment>
<keyword evidence="6" id="KW-1185">Reference proteome</keyword>
<feature type="region of interest" description="Disordered" evidence="2">
    <location>
        <begin position="140"/>
        <end position="162"/>
    </location>
</feature>
<feature type="domain" description="C2" evidence="4">
    <location>
        <begin position="373"/>
        <end position="497"/>
    </location>
</feature>
<feature type="coiled-coil region" evidence="1">
    <location>
        <begin position="826"/>
        <end position="914"/>
    </location>
</feature>
<evidence type="ECO:0000313" key="5">
    <source>
        <dbReference type="EMBL" id="CEF97426.1"/>
    </source>
</evidence>
<dbReference type="AlphaFoldDB" id="A0A090LZS5"/>
<dbReference type="SMART" id="SM00239">
    <property type="entry name" value="C2"/>
    <property type="match status" value="3"/>
</dbReference>
<reference evidence="5 6" key="2">
    <citation type="journal article" date="2014" name="BMC Genomics">
        <title>An improved genome of the model marine alga Ostreococcus tauri unfolds by assessing Illumina de novo assemblies.</title>
        <authorList>
            <person name="Blanc-Mathieu R."/>
            <person name="Verhelst B."/>
            <person name="Derelle E."/>
            <person name="Rombauts S."/>
            <person name="Bouget F.Y."/>
            <person name="Carre I."/>
            <person name="Chateau A."/>
            <person name="Eyre-Walker A."/>
            <person name="Grimsley N."/>
            <person name="Moreau H."/>
            <person name="Piegu B."/>
            <person name="Rivals E."/>
            <person name="Schackwitz W."/>
            <person name="Van de Peer Y."/>
            <person name="Piganeau G."/>
        </authorList>
    </citation>
    <scope>NUCLEOTIDE SEQUENCE [LARGE SCALE GENOMIC DNA]</scope>
    <source>
        <strain evidence="6">OTTH 0595 / CCAP 157/2 / RCC745</strain>
    </source>
</reference>
<dbReference type="InterPro" id="IPR035892">
    <property type="entry name" value="C2_domain_sf"/>
</dbReference>
<dbReference type="RefSeq" id="XP_022838684.1">
    <property type="nucleotide sequence ID" value="XM_022984408.1"/>
</dbReference>